<sequence length="100" mass="10478">MGLLRHDPFPLAERHGDAVRLTVDADRDDSPVIELTVGEPRRLLTAAEHDLTGFLALATAWAVRQLSGHAAQVTSALARALSLPAQGPPSASPRRPGAAG</sequence>
<organism evidence="1 2">
    <name type="scientific">Streptomyces prasinosporus</name>
    <dbReference type="NCBI Taxonomy" id="68256"/>
    <lineage>
        <taxon>Bacteria</taxon>
        <taxon>Bacillati</taxon>
        <taxon>Actinomycetota</taxon>
        <taxon>Actinomycetes</taxon>
        <taxon>Kitasatosporales</taxon>
        <taxon>Streptomycetaceae</taxon>
        <taxon>Streptomyces</taxon>
        <taxon>Streptomyces albogriseolus group</taxon>
    </lineage>
</organism>
<dbReference type="Proteomes" id="UP001501455">
    <property type="component" value="Unassembled WGS sequence"/>
</dbReference>
<keyword evidence="2" id="KW-1185">Reference proteome</keyword>
<evidence type="ECO:0000313" key="2">
    <source>
        <dbReference type="Proteomes" id="UP001501455"/>
    </source>
</evidence>
<reference evidence="2" key="1">
    <citation type="journal article" date="2019" name="Int. J. Syst. Evol. Microbiol.">
        <title>The Global Catalogue of Microorganisms (GCM) 10K type strain sequencing project: providing services to taxonomists for standard genome sequencing and annotation.</title>
        <authorList>
            <consortium name="The Broad Institute Genomics Platform"/>
            <consortium name="The Broad Institute Genome Sequencing Center for Infectious Disease"/>
            <person name="Wu L."/>
            <person name="Ma J."/>
        </authorList>
    </citation>
    <scope>NUCLEOTIDE SEQUENCE [LARGE SCALE GENOMIC DNA]</scope>
    <source>
        <strain evidence="2">JCM 4816</strain>
    </source>
</reference>
<accession>A0ABP6UE73</accession>
<dbReference type="EMBL" id="BAAAXF010000082">
    <property type="protein sequence ID" value="GAA3505003.1"/>
    <property type="molecule type" value="Genomic_DNA"/>
</dbReference>
<protein>
    <submittedName>
        <fullName evidence="1">Uncharacterized protein</fullName>
    </submittedName>
</protein>
<dbReference type="RefSeq" id="WP_345585510.1">
    <property type="nucleotide sequence ID" value="NZ_BAAAXF010000082.1"/>
</dbReference>
<name>A0ABP6UE73_9ACTN</name>
<proteinExistence type="predicted"/>
<gene>
    <name evidence="1" type="ORF">GCM10019016_121160</name>
</gene>
<comment type="caution">
    <text evidence="1">The sequence shown here is derived from an EMBL/GenBank/DDBJ whole genome shotgun (WGS) entry which is preliminary data.</text>
</comment>
<evidence type="ECO:0000313" key="1">
    <source>
        <dbReference type="EMBL" id="GAA3505003.1"/>
    </source>
</evidence>